<dbReference type="STRING" id="544711.F0U7E2"/>
<reference evidence="3" key="2">
    <citation type="submission" date="2021-01" db="EMBL/GenBank/DDBJ databases">
        <title>Chromosome-level genome assembly of a human fungal pathogen reveals clustering of transcriptionally co-regulated genes.</title>
        <authorList>
            <person name="Voorhies M."/>
            <person name="Cohen S."/>
            <person name="Shea T.P."/>
            <person name="Petrus S."/>
            <person name="Munoz J.F."/>
            <person name="Poplawski S."/>
            <person name="Goldman W.E."/>
            <person name="Michael T."/>
            <person name="Cuomo C.A."/>
            <person name="Sil A."/>
            <person name="Beyhan S."/>
        </authorList>
    </citation>
    <scope>NUCLEOTIDE SEQUENCE</scope>
    <source>
        <strain evidence="3">H88</strain>
    </source>
</reference>
<dbReference type="HOGENOM" id="CLU_015711_1_0_1"/>
<dbReference type="Proteomes" id="UP000008142">
    <property type="component" value="Unassembled WGS sequence"/>
</dbReference>
<dbReference type="OMA" id="TQWNVAT"/>
<proteinExistence type="predicted"/>
<accession>F0U7E2</accession>
<dbReference type="EMBL" id="CP069103">
    <property type="protein sequence ID" value="QSS51189.1"/>
    <property type="molecule type" value="Genomic_DNA"/>
</dbReference>
<sequence>MDGAPRHVVEAQSYGPLITLAANPPRYPRNPCKAPLKPLVLYIVRVPGSRDVFLSPLKPPTECSISPALIEAALYYIHVSTPEDEAVLSAIEKEKCLKEAPLEANRPPFPVAPSVRLQRKPVPRGEVKPPSIPRRPVSSDTSISFQTGAGNECRHSQGHGAVGTPPDGFPDAQRIPTVTRRPVPPIPLDPAKHLSPESALNSTDPRTGNGQPRGGAQPMNSFGKGEYLTFPSAPALQGGPQGRASWDGGRSSILREQDPPHNVGSSLLSPEQSSRDRRSSPNFFQHGRRRPSEKSRKPPSPFHLTLIRRDTTHDIQWNVGGITNCTSQTSHEVALDGTITIEIHTLGYKKLAAEKLRFSAESPTTPHRDSTNACAGDSQTFIRHLTLTNPQSHGRHHSNSSINSLPSPDQILTPKESLPSSKPQRGRYYTFKSPWDGTCTFITGINGRSLKCKHTIPITAKNSFAGLNLQDLVSGRNNCASNNNPNADMSQPHLNLQKLQSALEASAAAPLPSPPSPPGSTATAAELRFNLPIFTAPHRSHQHEKNGAHAPSGGAGNNNNTHSDNSHTHPTRARLRSQVEELASRLDLSLARERAGGGAFGKSAKLGKLIIEDEGLKMLDLVVAACMGVWWGVYDNLE</sequence>
<feature type="compositionally biased region" description="Polar residues" evidence="1">
    <location>
        <begin position="138"/>
        <end position="149"/>
    </location>
</feature>
<dbReference type="AlphaFoldDB" id="F0U7E2"/>
<protein>
    <submittedName>
        <fullName evidence="2">Uncharacterized protein</fullName>
    </submittedName>
</protein>
<feature type="region of interest" description="Disordered" evidence="1">
    <location>
        <begin position="503"/>
        <end position="523"/>
    </location>
</feature>
<evidence type="ECO:0000313" key="4">
    <source>
        <dbReference type="Proteomes" id="UP000008142"/>
    </source>
</evidence>
<feature type="compositionally biased region" description="Polar residues" evidence="1">
    <location>
        <begin position="263"/>
        <end position="272"/>
    </location>
</feature>
<feature type="region of interest" description="Disordered" evidence="1">
    <location>
        <begin position="389"/>
        <end position="429"/>
    </location>
</feature>
<dbReference type="EMBL" id="DS990636">
    <property type="protein sequence ID" value="EGC42409.1"/>
    <property type="molecule type" value="Genomic_DNA"/>
</dbReference>
<evidence type="ECO:0000313" key="3">
    <source>
        <dbReference type="EMBL" id="QSS51189.1"/>
    </source>
</evidence>
<gene>
    <name evidence="2" type="ORF">HCEG_01771</name>
    <name evidence="3" type="ORF">I7I53_06442</name>
</gene>
<evidence type="ECO:0000313" key="2">
    <source>
        <dbReference type="EMBL" id="EGC42409.1"/>
    </source>
</evidence>
<dbReference type="OrthoDB" id="10003116at2759"/>
<dbReference type="VEuPathDB" id="FungiDB:I7I53_06442"/>
<name>F0U7E2_AJEC8</name>
<reference evidence="4" key="1">
    <citation type="submission" date="2008-07" db="EMBL/GenBank/DDBJ databases">
        <title>Annotation of Ajellomyces capsulatus strain H88.</title>
        <authorList>
            <person name="Champion M."/>
            <person name="Cuomo C."/>
            <person name="Ma L.-J."/>
            <person name="Henn M.R."/>
            <person name="Sil A."/>
            <person name="Goldman B."/>
            <person name="Young S.K."/>
            <person name="Kodira C.D."/>
            <person name="Zeng Q."/>
            <person name="Koehrsen M."/>
            <person name="Alvarado L."/>
            <person name="Berlin A."/>
            <person name="Borenstein D."/>
            <person name="Chen Z."/>
            <person name="Engels R."/>
            <person name="Freedman E."/>
            <person name="Gellesch M."/>
            <person name="Goldberg J."/>
            <person name="Griggs A."/>
            <person name="Gujja S."/>
            <person name="Heiman D."/>
            <person name="Hepburn T."/>
            <person name="Howarth C."/>
            <person name="Jen D."/>
            <person name="Larson L."/>
            <person name="Lewis B."/>
            <person name="Mehta T."/>
            <person name="Park D."/>
            <person name="Pearson M."/>
            <person name="Roberts A."/>
            <person name="Saif S."/>
            <person name="Shea T."/>
            <person name="Shenoy N."/>
            <person name="Sisk P."/>
            <person name="Stolte C."/>
            <person name="Sykes S."/>
            <person name="Walk T."/>
            <person name="White J."/>
            <person name="Yandava C."/>
            <person name="Klein B."/>
            <person name="McEwen J.G."/>
            <person name="Puccia R."/>
            <person name="Goldman G.H."/>
            <person name="Felipe M.S."/>
            <person name="Nino-Vega G."/>
            <person name="San-Blas G."/>
            <person name="Taylor J."/>
            <person name="Mendoza L."/>
            <person name="Galagan J."/>
            <person name="Nusbaum C."/>
            <person name="Birren B."/>
        </authorList>
    </citation>
    <scope>NUCLEOTIDE SEQUENCE [LARGE SCALE GENOMIC DNA]</scope>
    <source>
        <strain evidence="4">H88</strain>
    </source>
</reference>
<feature type="region of interest" description="Disordered" evidence="1">
    <location>
        <begin position="107"/>
        <end position="303"/>
    </location>
</feature>
<organism evidence="4">
    <name type="scientific">Ajellomyces capsulatus (strain H88)</name>
    <name type="common">Darling's disease fungus</name>
    <name type="synonym">Histoplasma capsulatum</name>
    <dbReference type="NCBI Taxonomy" id="544711"/>
    <lineage>
        <taxon>Eukaryota</taxon>
        <taxon>Fungi</taxon>
        <taxon>Dikarya</taxon>
        <taxon>Ascomycota</taxon>
        <taxon>Pezizomycotina</taxon>
        <taxon>Eurotiomycetes</taxon>
        <taxon>Eurotiomycetidae</taxon>
        <taxon>Onygenales</taxon>
        <taxon>Ajellomycetaceae</taxon>
        <taxon>Histoplasma</taxon>
    </lineage>
</organism>
<feature type="compositionally biased region" description="Polar residues" evidence="1">
    <location>
        <begin position="198"/>
        <end position="210"/>
    </location>
</feature>
<dbReference type="Proteomes" id="UP000663419">
    <property type="component" value="Chromosome 2"/>
</dbReference>
<evidence type="ECO:0000256" key="1">
    <source>
        <dbReference type="SAM" id="MobiDB-lite"/>
    </source>
</evidence>
<feature type="region of interest" description="Disordered" evidence="1">
    <location>
        <begin position="539"/>
        <end position="573"/>
    </location>
</feature>